<dbReference type="EMBL" id="CAADIW010000086">
    <property type="protein sequence ID" value="VFS45087.1"/>
    <property type="molecule type" value="Genomic_DNA"/>
</dbReference>
<keyword evidence="5" id="KW-1003">Cell membrane</keyword>
<dbReference type="GO" id="GO:0046872">
    <property type="term" value="F:metal ion binding"/>
    <property type="evidence" value="ECO:0007669"/>
    <property type="project" value="UniProtKB-KW"/>
</dbReference>
<keyword evidence="8" id="KW-0479">Metal-binding</keyword>
<dbReference type="EC" id="1.2.1.2" evidence="15"/>
<dbReference type="GO" id="GO:0009326">
    <property type="term" value="C:formate dehydrogenase complex"/>
    <property type="evidence" value="ECO:0007669"/>
    <property type="project" value="InterPro"/>
</dbReference>
<keyword evidence="6" id="KW-0349">Heme</keyword>
<keyword evidence="12 13" id="KW-0472">Membrane</keyword>
<dbReference type="Pfam" id="PF01292">
    <property type="entry name" value="Ni_hydr_CYTB"/>
    <property type="match status" value="1"/>
</dbReference>
<keyword evidence="7 13" id="KW-0812">Transmembrane</keyword>
<dbReference type="GO" id="GO:0022904">
    <property type="term" value="P:respiratory electron transport chain"/>
    <property type="evidence" value="ECO:0007669"/>
    <property type="project" value="InterPro"/>
</dbReference>
<keyword evidence="15" id="KW-0560">Oxidoreductase</keyword>
<evidence type="ECO:0000256" key="2">
    <source>
        <dbReference type="ARBA" id="ARBA00004651"/>
    </source>
</evidence>
<organism evidence="15 16">
    <name type="scientific">Enterobacter cancerogenus</name>
    <dbReference type="NCBI Taxonomy" id="69218"/>
    <lineage>
        <taxon>Bacteria</taxon>
        <taxon>Pseudomonadati</taxon>
        <taxon>Pseudomonadota</taxon>
        <taxon>Gammaproteobacteria</taxon>
        <taxon>Enterobacterales</taxon>
        <taxon>Enterobacteriaceae</taxon>
        <taxon>Enterobacter</taxon>
        <taxon>Enterobacter cloacae complex</taxon>
    </lineage>
</organism>
<dbReference type="AlphaFoldDB" id="A0A484Z9J6"/>
<dbReference type="InterPro" id="IPR051817">
    <property type="entry name" value="FDH_cytochrome_b556_subunit"/>
</dbReference>
<feature type="domain" description="Cytochrome b561 bacterial/Ni-hydrogenase" evidence="14">
    <location>
        <begin position="15"/>
        <end position="186"/>
    </location>
</feature>
<evidence type="ECO:0000256" key="13">
    <source>
        <dbReference type="SAM" id="Phobius"/>
    </source>
</evidence>
<feature type="transmembrane region" description="Helical" evidence="13">
    <location>
        <begin position="147"/>
        <end position="174"/>
    </location>
</feature>
<keyword evidence="11" id="KW-0408">Iron</keyword>
<evidence type="ECO:0000313" key="15">
    <source>
        <dbReference type="EMBL" id="VFS45087.1"/>
    </source>
</evidence>
<feature type="transmembrane region" description="Helical" evidence="13">
    <location>
        <begin position="115"/>
        <end position="135"/>
    </location>
</feature>
<dbReference type="NCBIfam" id="NF007558">
    <property type="entry name" value="PRK10179.1"/>
    <property type="match status" value="1"/>
</dbReference>
<evidence type="ECO:0000256" key="5">
    <source>
        <dbReference type="ARBA" id="ARBA00022475"/>
    </source>
</evidence>
<evidence type="ECO:0000256" key="7">
    <source>
        <dbReference type="ARBA" id="ARBA00022692"/>
    </source>
</evidence>
<evidence type="ECO:0000256" key="1">
    <source>
        <dbReference type="ARBA" id="ARBA00001971"/>
    </source>
</evidence>
<dbReference type="InterPro" id="IPR006471">
    <property type="entry name" value="Formate_DH_gsu"/>
</dbReference>
<evidence type="ECO:0000313" key="16">
    <source>
        <dbReference type="Proteomes" id="UP000351155"/>
    </source>
</evidence>
<dbReference type="Proteomes" id="UP000351155">
    <property type="component" value="Unassembled WGS sequence"/>
</dbReference>
<dbReference type="FunFam" id="1.20.950.20:FF:000002">
    <property type="entry name" value="Formate dehydrogenase cytochrome b556 subunit"/>
    <property type="match status" value="1"/>
</dbReference>
<evidence type="ECO:0000256" key="9">
    <source>
        <dbReference type="ARBA" id="ARBA00022982"/>
    </source>
</evidence>
<dbReference type="InterPro" id="IPR016174">
    <property type="entry name" value="Di-haem_cyt_TM"/>
</dbReference>
<keyword evidence="10 13" id="KW-1133">Transmembrane helix</keyword>
<evidence type="ECO:0000256" key="6">
    <source>
        <dbReference type="ARBA" id="ARBA00022617"/>
    </source>
</evidence>
<dbReference type="GO" id="GO:0009055">
    <property type="term" value="F:electron transfer activity"/>
    <property type="evidence" value="ECO:0007669"/>
    <property type="project" value="InterPro"/>
</dbReference>
<dbReference type="PANTHER" id="PTHR30074">
    <property type="entry name" value="FORMATE DEHYDROGENASE, NITRATE-INDUCIBLE, CYTOCHROME B556 FDN SUBUNIT"/>
    <property type="match status" value="1"/>
</dbReference>
<dbReference type="GO" id="GO:0005886">
    <property type="term" value="C:plasma membrane"/>
    <property type="evidence" value="ECO:0007669"/>
    <property type="project" value="UniProtKB-SubCell"/>
</dbReference>
<comment type="subcellular location">
    <subcellularLocation>
        <location evidence="2">Cell membrane</location>
        <topology evidence="2">Multi-pass membrane protein</topology>
    </subcellularLocation>
</comment>
<evidence type="ECO:0000259" key="14">
    <source>
        <dbReference type="Pfam" id="PF01292"/>
    </source>
</evidence>
<evidence type="ECO:0000256" key="3">
    <source>
        <dbReference type="ARBA" id="ARBA00010747"/>
    </source>
</evidence>
<dbReference type="GO" id="GO:0036397">
    <property type="term" value="F:formate dehydrogenase (quinone) activity"/>
    <property type="evidence" value="ECO:0007669"/>
    <property type="project" value="TreeGrafter"/>
</dbReference>
<reference evidence="15 16" key="1">
    <citation type="submission" date="2019-03" db="EMBL/GenBank/DDBJ databases">
        <authorList>
            <consortium name="Pathogen Informatics"/>
        </authorList>
    </citation>
    <scope>NUCLEOTIDE SEQUENCE [LARGE SCALE GENOMIC DNA]</scope>
    <source>
        <strain evidence="15 16">NCTC12126</strain>
    </source>
</reference>
<accession>A0A484Z9J6</accession>
<dbReference type="GO" id="GO:0008863">
    <property type="term" value="F:formate dehydrogenase (NAD+) activity"/>
    <property type="evidence" value="ECO:0007669"/>
    <property type="project" value="InterPro"/>
</dbReference>
<feature type="transmembrane region" description="Helical" evidence="13">
    <location>
        <begin position="21"/>
        <end position="43"/>
    </location>
</feature>
<comment type="cofactor">
    <cofactor evidence="1">
        <name>heme</name>
        <dbReference type="ChEBI" id="CHEBI:30413"/>
    </cofactor>
</comment>
<feature type="transmembrane region" description="Helical" evidence="13">
    <location>
        <begin position="55"/>
        <end position="76"/>
    </location>
</feature>
<proteinExistence type="inferred from homology"/>
<dbReference type="PANTHER" id="PTHR30074:SF5">
    <property type="entry name" value="FORMATE DEHYDROGENASE, NITRATE-INDUCIBLE, CYTOCHROME B556(FDN) SUBUNIT"/>
    <property type="match status" value="1"/>
</dbReference>
<keyword evidence="9" id="KW-0249">Electron transport</keyword>
<dbReference type="Gene3D" id="1.20.950.20">
    <property type="entry name" value="Transmembrane di-heme cytochromes, Chain C"/>
    <property type="match status" value="1"/>
</dbReference>
<dbReference type="SUPFAM" id="SSF81342">
    <property type="entry name" value="Transmembrane di-heme cytochromes"/>
    <property type="match status" value="1"/>
</dbReference>
<name>A0A484Z9J6_9ENTR</name>
<keyword evidence="4" id="KW-0813">Transport</keyword>
<sequence>MSKSKMIVRTKFIDRACHWTVVICFFLVAVSGISFFFPTLQWLTETFGTPQMGRILHPFFGVLIFVVLMFMFVRFVHHNIPDKQDIPWVKGIIEVLKGNEHKVAKVGKYNAGQKMMFWTIMSMIFVLLVTGVIIWRPYFAPYFPIQWVRYALLIHATSAIILIHAILIHMYMAFWVKGSIKGMIEGKVSRRWRRNTTRAGTATLNVRKRKKRAPKGSNSIKRRRFRPAAFCVIYFPPSIVQKRISFCSYDSQR</sequence>
<evidence type="ECO:0000256" key="11">
    <source>
        <dbReference type="ARBA" id="ARBA00023004"/>
    </source>
</evidence>
<comment type="similarity">
    <text evidence="3">Belongs to the formate dehydrogenase gamma subunit family.</text>
</comment>
<evidence type="ECO:0000256" key="12">
    <source>
        <dbReference type="ARBA" id="ARBA00023136"/>
    </source>
</evidence>
<evidence type="ECO:0000256" key="10">
    <source>
        <dbReference type="ARBA" id="ARBA00022989"/>
    </source>
</evidence>
<dbReference type="InterPro" id="IPR011577">
    <property type="entry name" value="Cyt_b561_bac/Ni-Hgenase"/>
</dbReference>
<dbReference type="NCBIfam" id="TIGR01583">
    <property type="entry name" value="formate-DH-gamm"/>
    <property type="match status" value="1"/>
</dbReference>
<dbReference type="GO" id="GO:0015944">
    <property type="term" value="P:formate oxidation"/>
    <property type="evidence" value="ECO:0007669"/>
    <property type="project" value="UniProtKB-ARBA"/>
</dbReference>
<protein>
    <submittedName>
        <fullName evidence="15">Formate dehydrogenase-N subunit gamma</fullName>
        <ecNumber evidence="15">1.2.1.2</ecNumber>
    </submittedName>
</protein>
<evidence type="ECO:0000256" key="8">
    <source>
        <dbReference type="ARBA" id="ARBA00022723"/>
    </source>
</evidence>
<evidence type="ECO:0000256" key="4">
    <source>
        <dbReference type="ARBA" id="ARBA00022448"/>
    </source>
</evidence>
<dbReference type="GO" id="GO:0009061">
    <property type="term" value="P:anaerobic respiration"/>
    <property type="evidence" value="ECO:0007669"/>
    <property type="project" value="UniProtKB-ARBA"/>
</dbReference>
<gene>
    <name evidence="15" type="primary">fdnI</name>
    <name evidence="15" type="ORF">NCTC12126_06404</name>
</gene>